<dbReference type="InterPro" id="IPR050817">
    <property type="entry name" value="DjlA_DnaK_co-chaperone"/>
</dbReference>
<dbReference type="PROSITE" id="PS00636">
    <property type="entry name" value="DNAJ_1"/>
    <property type="match status" value="1"/>
</dbReference>
<evidence type="ECO:0000259" key="1">
    <source>
        <dbReference type="PROSITE" id="PS50076"/>
    </source>
</evidence>
<evidence type="ECO:0000313" key="2">
    <source>
        <dbReference type="EMBL" id="KAH0556919.1"/>
    </source>
</evidence>
<dbReference type="InterPro" id="IPR036869">
    <property type="entry name" value="J_dom_sf"/>
</dbReference>
<dbReference type="FunFam" id="1.10.287.110:FF:000096">
    <property type="entry name" value="DnaJ domain protein"/>
    <property type="match status" value="1"/>
</dbReference>
<gene>
    <name evidence="2" type="ORF">GP486_005295</name>
</gene>
<accession>A0A9P8L9I9</accession>
<dbReference type="InterPro" id="IPR001623">
    <property type="entry name" value="DnaJ_domain"/>
</dbReference>
<evidence type="ECO:0000313" key="3">
    <source>
        <dbReference type="Proteomes" id="UP000750711"/>
    </source>
</evidence>
<dbReference type="AlphaFoldDB" id="A0A9P8L9I9"/>
<dbReference type="PROSITE" id="PS50076">
    <property type="entry name" value="DNAJ_2"/>
    <property type="match status" value="1"/>
</dbReference>
<feature type="non-terminal residue" evidence="2">
    <location>
        <position position="82"/>
    </location>
</feature>
<dbReference type="SUPFAM" id="SSF46565">
    <property type="entry name" value="Chaperone J-domain"/>
    <property type="match status" value="1"/>
</dbReference>
<comment type="caution">
    <text evidence="2">The sequence shown here is derived from an EMBL/GenBank/DDBJ whole genome shotgun (WGS) entry which is preliminary data.</text>
</comment>
<reference evidence="2" key="1">
    <citation type="submission" date="2021-03" db="EMBL/GenBank/DDBJ databases">
        <title>Comparative genomics and phylogenomic investigation of the class Geoglossomycetes provide insights into ecological specialization and systematics.</title>
        <authorList>
            <person name="Melie T."/>
            <person name="Pirro S."/>
            <person name="Miller A.N."/>
            <person name="Quandt A."/>
        </authorList>
    </citation>
    <scope>NUCLEOTIDE SEQUENCE</scope>
    <source>
        <strain evidence="2">CAQ_001_2017</strain>
    </source>
</reference>
<organism evidence="2 3">
    <name type="scientific">Trichoglossum hirsutum</name>
    <dbReference type="NCBI Taxonomy" id="265104"/>
    <lineage>
        <taxon>Eukaryota</taxon>
        <taxon>Fungi</taxon>
        <taxon>Dikarya</taxon>
        <taxon>Ascomycota</taxon>
        <taxon>Pezizomycotina</taxon>
        <taxon>Geoglossomycetes</taxon>
        <taxon>Geoglossales</taxon>
        <taxon>Geoglossaceae</taxon>
        <taxon>Trichoglossum</taxon>
    </lineage>
</organism>
<sequence length="82" mass="9437">MVKPDSSRDYYQDLEVKPGADTNEIKKQFKKLALKYHPDRNPGHETEFISKFQAINVAHEVLSDPALRAKYDADRQKAGYRG</sequence>
<dbReference type="PANTHER" id="PTHR24074">
    <property type="entry name" value="CO-CHAPERONE PROTEIN DJLA"/>
    <property type="match status" value="1"/>
</dbReference>
<name>A0A9P8L9I9_9PEZI</name>
<feature type="domain" description="J" evidence="1">
    <location>
        <begin position="9"/>
        <end position="75"/>
    </location>
</feature>
<proteinExistence type="predicted"/>
<dbReference type="Pfam" id="PF00226">
    <property type="entry name" value="DnaJ"/>
    <property type="match status" value="1"/>
</dbReference>
<keyword evidence="3" id="KW-1185">Reference proteome</keyword>
<dbReference type="PRINTS" id="PR00625">
    <property type="entry name" value="JDOMAIN"/>
</dbReference>
<dbReference type="Proteomes" id="UP000750711">
    <property type="component" value="Unassembled WGS sequence"/>
</dbReference>
<protein>
    <recommendedName>
        <fullName evidence="1">J domain-containing protein</fullName>
    </recommendedName>
</protein>
<dbReference type="InterPro" id="IPR018253">
    <property type="entry name" value="DnaJ_domain_CS"/>
</dbReference>
<dbReference type="CDD" id="cd06257">
    <property type="entry name" value="DnaJ"/>
    <property type="match status" value="1"/>
</dbReference>
<dbReference type="Gene3D" id="1.10.287.110">
    <property type="entry name" value="DnaJ domain"/>
    <property type="match status" value="1"/>
</dbReference>
<dbReference type="EMBL" id="JAGHQM010000973">
    <property type="protein sequence ID" value="KAH0556919.1"/>
    <property type="molecule type" value="Genomic_DNA"/>
</dbReference>
<dbReference type="SMART" id="SM00271">
    <property type="entry name" value="DnaJ"/>
    <property type="match status" value="1"/>
</dbReference>